<name>A0A2S0NG51_9HYPH</name>
<dbReference type="RefSeq" id="WP_106750281.1">
    <property type="nucleotide sequence ID" value="NZ_CP027668.1"/>
</dbReference>
<dbReference type="Pfam" id="PF00775">
    <property type="entry name" value="Dioxygenase_C"/>
    <property type="match status" value="1"/>
</dbReference>
<dbReference type="InterPro" id="IPR000627">
    <property type="entry name" value="Intradiol_dOase_C"/>
</dbReference>
<dbReference type="Proteomes" id="UP000237889">
    <property type="component" value="Chromosome"/>
</dbReference>
<dbReference type="PANTHER" id="PTHR33711:SF9">
    <property type="entry name" value="PROTOCATECHUATE 3,4-DIOXYGENASE ALPHA CHAIN"/>
    <property type="match status" value="1"/>
</dbReference>
<dbReference type="PANTHER" id="PTHR33711">
    <property type="entry name" value="DIOXYGENASE, PUTATIVE (AFU_ORTHOLOGUE AFUA_2G02910)-RELATED"/>
    <property type="match status" value="1"/>
</dbReference>
<keyword evidence="2 5" id="KW-0223">Dioxygenase</keyword>
<proteinExistence type="inferred from homology"/>
<dbReference type="AlphaFoldDB" id="A0A2S0NG51"/>
<dbReference type="InterPro" id="IPR012786">
    <property type="entry name" value="Protocat_dOase_a"/>
</dbReference>
<dbReference type="SUPFAM" id="SSF49482">
    <property type="entry name" value="Aromatic compound dioxygenase"/>
    <property type="match status" value="1"/>
</dbReference>
<protein>
    <submittedName>
        <fullName evidence="5">Protocatechuate 3,4-dioxygenase subunit alpha</fullName>
    </submittedName>
</protein>
<evidence type="ECO:0000313" key="6">
    <source>
        <dbReference type="Proteomes" id="UP000237889"/>
    </source>
</evidence>
<dbReference type="NCBIfam" id="TIGR02423">
    <property type="entry name" value="protocat_alph"/>
    <property type="match status" value="1"/>
</dbReference>
<dbReference type="InterPro" id="IPR015889">
    <property type="entry name" value="Intradiol_dOase_core"/>
</dbReference>
<gene>
    <name evidence="5" type="primary">pcaG</name>
    <name evidence="5" type="ORF">C6569_18625</name>
</gene>
<evidence type="ECO:0000256" key="3">
    <source>
        <dbReference type="ARBA" id="ARBA00023002"/>
    </source>
</evidence>
<dbReference type="Gene3D" id="2.60.130.10">
    <property type="entry name" value="Aromatic compound dioxygenase"/>
    <property type="match status" value="1"/>
</dbReference>
<comment type="similarity">
    <text evidence="1">Belongs to the intradiol ring-cleavage dioxygenase family.</text>
</comment>
<dbReference type="EMBL" id="CP027668">
    <property type="protein sequence ID" value="AVO46911.1"/>
    <property type="molecule type" value="Genomic_DNA"/>
</dbReference>
<keyword evidence="6" id="KW-1185">Reference proteome</keyword>
<dbReference type="InterPro" id="IPR050770">
    <property type="entry name" value="Intradiol_RC_Dioxygenase"/>
</dbReference>
<evidence type="ECO:0000256" key="2">
    <source>
        <dbReference type="ARBA" id="ARBA00022964"/>
    </source>
</evidence>
<dbReference type="CDD" id="cd03463">
    <property type="entry name" value="3_4-PCD_alpha"/>
    <property type="match status" value="1"/>
</dbReference>
<reference evidence="5 6" key="1">
    <citation type="submission" date="2018-03" db="EMBL/GenBank/DDBJ databases">
        <title>Genome sequencing of Phreatobacter sp.</title>
        <authorList>
            <person name="Kim S.-J."/>
            <person name="Heo J."/>
            <person name="Kwon S.-W."/>
        </authorList>
    </citation>
    <scope>NUCLEOTIDE SEQUENCE [LARGE SCALE GENOMIC DNA]</scope>
    <source>
        <strain evidence="5 6">S-12</strain>
    </source>
</reference>
<evidence type="ECO:0000313" key="5">
    <source>
        <dbReference type="EMBL" id="AVO46911.1"/>
    </source>
</evidence>
<dbReference type="KEGG" id="phr:C6569_18625"/>
<sequence>MSTDSAGGRPEGISPSQTVGPFFHYGLTPGKAYSHVPVSVDGQVAEPGTPGEKIVLTGRVIDGAGEPVPDAMLEIWQADADGRYAHPNDGRARQSNSFMGFGRSDTDAQGTYRFVTVRPGRVPGPGGGEQAPHILVAVFGRGMLKQLFTRVYFEDEASNAEDPILALVPEARRGTLIARKNGHTFTLDIRLQGEGETVFFDV</sequence>
<feature type="domain" description="Intradiol ring-cleavage dioxygenases" evidence="4">
    <location>
        <begin position="56"/>
        <end position="84"/>
    </location>
</feature>
<dbReference type="PROSITE" id="PS00083">
    <property type="entry name" value="INTRADIOL_DIOXYGENAS"/>
    <property type="match status" value="1"/>
</dbReference>
<dbReference type="GO" id="GO:0018578">
    <property type="term" value="F:protocatechuate 3,4-dioxygenase activity"/>
    <property type="evidence" value="ECO:0007669"/>
    <property type="project" value="InterPro"/>
</dbReference>
<dbReference type="OrthoDB" id="9805815at2"/>
<accession>A0A2S0NG51</accession>
<keyword evidence="3" id="KW-0560">Oxidoreductase</keyword>
<dbReference type="GO" id="GO:0008199">
    <property type="term" value="F:ferric iron binding"/>
    <property type="evidence" value="ECO:0007669"/>
    <property type="project" value="InterPro"/>
</dbReference>
<evidence type="ECO:0000259" key="4">
    <source>
        <dbReference type="PROSITE" id="PS00083"/>
    </source>
</evidence>
<evidence type="ECO:0000256" key="1">
    <source>
        <dbReference type="ARBA" id="ARBA00007825"/>
    </source>
</evidence>
<organism evidence="5 6">
    <name type="scientific">Phreatobacter cathodiphilus</name>
    <dbReference type="NCBI Taxonomy" id="1868589"/>
    <lineage>
        <taxon>Bacteria</taxon>
        <taxon>Pseudomonadati</taxon>
        <taxon>Pseudomonadota</taxon>
        <taxon>Alphaproteobacteria</taxon>
        <taxon>Hyphomicrobiales</taxon>
        <taxon>Phreatobacteraceae</taxon>
        <taxon>Phreatobacter</taxon>
    </lineage>
</organism>